<feature type="chain" id="PRO_5039560247" evidence="1">
    <location>
        <begin position="27"/>
        <end position="531"/>
    </location>
</feature>
<reference evidence="4 5" key="1">
    <citation type="journal article" date="2015" name="Genome Announc.">
        <title>Expanding the biotechnology potential of lactobacilli through comparative genomics of 213 strains and associated genera.</title>
        <authorList>
            <person name="Sun Z."/>
            <person name="Harris H.M."/>
            <person name="McCann A."/>
            <person name="Guo C."/>
            <person name="Argimon S."/>
            <person name="Zhang W."/>
            <person name="Yang X."/>
            <person name="Jeffery I.B."/>
            <person name="Cooney J.C."/>
            <person name="Kagawa T.F."/>
            <person name="Liu W."/>
            <person name="Song Y."/>
            <person name="Salvetti E."/>
            <person name="Wrobel A."/>
            <person name="Rasinkangas P."/>
            <person name="Parkhill J."/>
            <person name="Rea M.C."/>
            <person name="O'Sullivan O."/>
            <person name="Ritari J."/>
            <person name="Douillard F.P."/>
            <person name="Paul Ross R."/>
            <person name="Yang R."/>
            <person name="Briner A.E."/>
            <person name="Felis G.E."/>
            <person name="de Vos W.M."/>
            <person name="Barrangou R."/>
            <person name="Klaenhammer T.R."/>
            <person name="Caufield P.W."/>
            <person name="Cui Y."/>
            <person name="Zhang H."/>
            <person name="O'Toole P.W."/>
        </authorList>
    </citation>
    <scope>NUCLEOTIDE SEQUENCE [LARGE SCALE GENOMIC DNA]</scope>
    <source>
        <strain evidence="4 5">DSM 16991</strain>
    </source>
</reference>
<proteinExistence type="predicted"/>
<feature type="domain" description="Transposase IS4-like" evidence="2">
    <location>
        <begin position="268"/>
        <end position="512"/>
    </location>
</feature>
<feature type="domain" description="Transposase InsH N-terminal" evidence="3">
    <location>
        <begin position="27"/>
        <end position="107"/>
    </location>
</feature>
<dbReference type="PATRIC" id="fig|1122147.4.peg.771"/>
<dbReference type="GO" id="GO:0006313">
    <property type="term" value="P:DNA transposition"/>
    <property type="evidence" value="ECO:0007669"/>
    <property type="project" value="InterPro"/>
</dbReference>
<gene>
    <name evidence="4" type="ORF">FC91_GL000744</name>
</gene>
<dbReference type="GO" id="GO:0004803">
    <property type="term" value="F:transposase activity"/>
    <property type="evidence" value="ECO:0007669"/>
    <property type="project" value="InterPro"/>
</dbReference>
<evidence type="ECO:0000259" key="3">
    <source>
        <dbReference type="Pfam" id="PF05598"/>
    </source>
</evidence>
<dbReference type="GO" id="GO:0003677">
    <property type="term" value="F:DNA binding"/>
    <property type="evidence" value="ECO:0007669"/>
    <property type="project" value="InterPro"/>
</dbReference>
<comment type="caution">
    <text evidence="4">The sequence shown here is derived from an EMBL/GenBank/DDBJ whole genome shotgun (WGS) entry which is preliminary data.</text>
</comment>
<sequence>MPLKCTRKLSRVSLIFKFTVAPYSLADVIDQFVEAMPHVLLTLNEHKYGRPRFATAALLKIYLYAYAKHLPVTGRQLHQLIAETPCLLWFLSPDQRVPSYRVLDRFRVDPAMDQLIADALDKFHQLLLDQHIIDRQAVFIDGTKIEAVPQKYSFVWRKTVTKSNQRLVANGQAFLKSLHLVQINAPAGKENLAKALAIAAKQLHHAICHLNRVIAHEKTGRGGSPNKRRRRALKHDLHVIETNYLPRKRQYDKYFGGFEQRNSLAKFDCDATFMRLKEDPMKNGQLKPAYNVQIATDKQYILADYVCQRPTDQKTLIPFLKQSRWIFAHVHYIAADAGYGSEQNYGYIAAQKHVPLIPYTMYEKEKTRKYRRDPSKCMNWHYNAQGNYYVDNHDVQFCFWRLGTRTDHQTGYTRHFAYYRALPGETPEAYYYAHTQTGRLRQIGVNATWEKQKAAEQLALGIEPGRGVYAQRKDEVESAFGVIKRELGFRRFHVRWLPHVRRETGLVLLAYDLRKYTKYLQKRYENQPATA</sequence>
<dbReference type="PANTHER" id="PTHR33408:SF2">
    <property type="entry name" value="TRANSPOSASE DDE DOMAIN-CONTAINING PROTEIN"/>
    <property type="match status" value="1"/>
</dbReference>
<dbReference type="Pfam" id="PF05598">
    <property type="entry name" value="DUF772"/>
    <property type="match status" value="1"/>
</dbReference>
<name>A0A0R1XF66_9LACO</name>
<dbReference type="InterPro" id="IPR008490">
    <property type="entry name" value="Transposase_InsH_N"/>
</dbReference>
<dbReference type="EMBL" id="AZFW01000112">
    <property type="protein sequence ID" value="KRM25484.1"/>
    <property type="molecule type" value="Genomic_DNA"/>
</dbReference>
<protein>
    <submittedName>
        <fullName evidence="4">IS1272 transposase</fullName>
    </submittedName>
</protein>
<dbReference type="OrthoDB" id="2236403at2"/>
<dbReference type="AlphaFoldDB" id="A0A0R1XF66"/>
<evidence type="ECO:0000256" key="1">
    <source>
        <dbReference type="SAM" id="SignalP"/>
    </source>
</evidence>
<feature type="signal peptide" evidence="1">
    <location>
        <begin position="1"/>
        <end position="26"/>
    </location>
</feature>
<accession>A0A0R1XF66</accession>
<keyword evidence="1" id="KW-0732">Signal</keyword>
<dbReference type="PANTHER" id="PTHR33408">
    <property type="entry name" value="TRANSPOSASE"/>
    <property type="match status" value="1"/>
</dbReference>
<evidence type="ECO:0000313" key="5">
    <source>
        <dbReference type="Proteomes" id="UP000050949"/>
    </source>
</evidence>
<dbReference type="Pfam" id="PF01609">
    <property type="entry name" value="DDE_Tnp_1"/>
    <property type="match status" value="1"/>
</dbReference>
<dbReference type="InterPro" id="IPR002559">
    <property type="entry name" value="Transposase_11"/>
</dbReference>
<dbReference type="eggNOG" id="COG3666">
    <property type="taxonomic scope" value="Bacteria"/>
</dbReference>
<evidence type="ECO:0000259" key="2">
    <source>
        <dbReference type="Pfam" id="PF01609"/>
    </source>
</evidence>
<evidence type="ECO:0000313" key="4">
    <source>
        <dbReference type="EMBL" id="KRM25484.1"/>
    </source>
</evidence>
<dbReference type="RefSeq" id="WP_027827239.1">
    <property type="nucleotide sequence ID" value="NZ_AUEH01000001.1"/>
</dbReference>
<organism evidence="4 5">
    <name type="scientific">Schleiferilactobacillus harbinensis DSM 16991</name>
    <dbReference type="NCBI Taxonomy" id="1122147"/>
    <lineage>
        <taxon>Bacteria</taxon>
        <taxon>Bacillati</taxon>
        <taxon>Bacillota</taxon>
        <taxon>Bacilli</taxon>
        <taxon>Lactobacillales</taxon>
        <taxon>Lactobacillaceae</taxon>
        <taxon>Schleiferilactobacillus</taxon>
    </lineage>
</organism>
<dbReference type="Proteomes" id="UP000050949">
    <property type="component" value="Unassembled WGS sequence"/>
</dbReference>